<keyword evidence="3" id="KW-1185">Reference proteome</keyword>
<dbReference type="Pfam" id="PF21972">
    <property type="entry name" value="Arc1p_N_like"/>
    <property type="match status" value="1"/>
</dbReference>
<name>A0A5N5TFQ3_9CRUS</name>
<feature type="domain" description="Nuclear-export cofactor Arc1-like N-terminal" evidence="1">
    <location>
        <begin position="78"/>
        <end position="143"/>
    </location>
</feature>
<dbReference type="OrthoDB" id="19141at2759"/>
<sequence length="163" mass="19220">MEKYVIEELLKINKIQDTKITGENREISLEIGGKKVNGFTTCIFLIYQTQIDEDIFKKNISLVHHWLSYFSREFFHCSSQQELQRCLKYIDSELLVKSYLCGFEESIADIVLFISLSPFVNTWDYYTKEQFINISRWISVLQRSNLLKGIGRTVTFSKTLLYC</sequence>
<dbReference type="InterPro" id="IPR053836">
    <property type="entry name" value="Arc1-like_N"/>
</dbReference>
<dbReference type="GO" id="GO:0005737">
    <property type="term" value="C:cytoplasm"/>
    <property type="evidence" value="ECO:0007669"/>
    <property type="project" value="TreeGrafter"/>
</dbReference>
<dbReference type="PANTHER" id="PTHR44490:SF1">
    <property type="entry name" value="EUKARYOTIC TRANSLATION ELONGATION FACTOR 1 EPSILON-1"/>
    <property type="match status" value="1"/>
</dbReference>
<comment type="caution">
    <text evidence="2">The sequence shown here is derived from an EMBL/GenBank/DDBJ whole genome shotgun (WGS) entry which is preliminary data.</text>
</comment>
<dbReference type="Proteomes" id="UP000326759">
    <property type="component" value="Unassembled WGS sequence"/>
</dbReference>
<protein>
    <submittedName>
        <fullName evidence="2">Eukaryotic translation elongation factor 1 epsilon-1</fullName>
    </submittedName>
</protein>
<accession>A0A5N5TFQ3</accession>
<dbReference type="Gene3D" id="1.20.1050.10">
    <property type="match status" value="1"/>
</dbReference>
<evidence type="ECO:0000313" key="2">
    <source>
        <dbReference type="EMBL" id="KAB7504908.1"/>
    </source>
</evidence>
<gene>
    <name evidence="2" type="primary">EEF1E1</name>
    <name evidence="2" type="ORF">Anas_00349</name>
</gene>
<evidence type="ECO:0000259" key="1">
    <source>
        <dbReference type="Pfam" id="PF21972"/>
    </source>
</evidence>
<reference evidence="2 3" key="1">
    <citation type="journal article" date="2019" name="PLoS Biol.">
        <title>Sex chromosomes control vertical transmission of feminizing Wolbachia symbionts in an isopod.</title>
        <authorList>
            <person name="Becking T."/>
            <person name="Chebbi M.A."/>
            <person name="Giraud I."/>
            <person name="Moumen B."/>
            <person name="Laverre T."/>
            <person name="Caubet Y."/>
            <person name="Peccoud J."/>
            <person name="Gilbert C."/>
            <person name="Cordaux R."/>
        </authorList>
    </citation>
    <scope>NUCLEOTIDE SEQUENCE [LARGE SCALE GENOMIC DNA]</scope>
    <source>
        <strain evidence="2">ANa2</strain>
        <tissue evidence="2">Whole body excluding digestive tract and cuticle</tissue>
    </source>
</reference>
<keyword evidence="2" id="KW-0251">Elongation factor</keyword>
<proteinExistence type="predicted"/>
<dbReference type="EMBL" id="SEYY01002127">
    <property type="protein sequence ID" value="KAB7504908.1"/>
    <property type="molecule type" value="Genomic_DNA"/>
</dbReference>
<dbReference type="InterPro" id="IPR042450">
    <property type="entry name" value="EEF1E1"/>
</dbReference>
<dbReference type="PANTHER" id="PTHR44490">
    <property type="entry name" value="EUKARYOTIC TRANSLATION ELONGATION FACTOR 1 EPSILON-1"/>
    <property type="match status" value="1"/>
</dbReference>
<evidence type="ECO:0000313" key="3">
    <source>
        <dbReference type="Proteomes" id="UP000326759"/>
    </source>
</evidence>
<dbReference type="SUPFAM" id="SSF47616">
    <property type="entry name" value="GST C-terminal domain-like"/>
    <property type="match status" value="1"/>
</dbReference>
<dbReference type="AlphaFoldDB" id="A0A5N5TFQ3"/>
<dbReference type="CDD" id="cd10289">
    <property type="entry name" value="GST_C_AaRS_like"/>
    <property type="match status" value="1"/>
</dbReference>
<dbReference type="InterPro" id="IPR036282">
    <property type="entry name" value="Glutathione-S-Trfase_C_sf"/>
</dbReference>
<dbReference type="GO" id="GO:0017101">
    <property type="term" value="C:aminoacyl-tRNA synthetase multienzyme complex"/>
    <property type="evidence" value="ECO:0007669"/>
    <property type="project" value="InterPro"/>
</dbReference>
<keyword evidence="2" id="KW-0648">Protein biosynthesis</keyword>
<dbReference type="GO" id="GO:0003746">
    <property type="term" value="F:translation elongation factor activity"/>
    <property type="evidence" value="ECO:0007669"/>
    <property type="project" value="UniProtKB-KW"/>
</dbReference>
<dbReference type="GO" id="GO:0043517">
    <property type="term" value="P:positive regulation of DNA damage response, signal transduction by p53 class mediator"/>
    <property type="evidence" value="ECO:0007669"/>
    <property type="project" value="InterPro"/>
</dbReference>
<dbReference type="GO" id="GO:0005634">
    <property type="term" value="C:nucleus"/>
    <property type="evidence" value="ECO:0007669"/>
    <property type="project" value="TreeGrafter"/>
</dbReference>
<organism evidence="2 3">
    <name type="scientific">Armadillidium nasatum</name>
    <dbReference type="NCBI Taxonomy" id="96803"/>
    <lineage>
        <taxon>Eukaryota</taxon>
        <taxon>Metazoa</taxon>
        <taxon>Ecdysozoa</taxon>
        <taxon>Arthropoda</taxon>
        <taxon>Crustacea</taxon>
        <taxon>Multicrustacea</taxon>
        <taxon>Malacostraca</taxon>
        <taxon>Eumalacostraca</taxon>
        <taxon>Peracarida</taxon>
        <taxon>Isopoda</taxon>
        <taxon>Oniscidea</taxon>
        <taxon>Crinocheta</taxon>
        <taxon>Armadillidiidae</taxon>
        <taxon>Armadillidium</taxon>
    </lineage>
</organism>